<evidence type="ECO:0000256" key="5">
    <source>
        <dbReference type="ARBA" id="ARBA00014165"/>
    </source>
</evidence>
<evidence type="ECO:0000313" key="13">
    <source>
        <dbReference type="Proteomes" id="UP000053244"/>
    </source>
</evidence>
<evidence type="ECO:0000256" key="6">
    <source>
        <dbReference type="ARBA" id="ARBA00023235"/>
    </source>
</evidence>
<dbReference type="InterPro" id="IPR011013">
    <property type="entry name" value="Gal_mutarotase_sf_dom"/>
</dbReference>
<dbReference type="Proteomes" id="UP000053244">
    <property type="component" value="Unassembled WGS sequence"/>
</dbReference>
<evidence type="ECO:0000256" key="10">
    <source>
        <dbReference type="PIRSR" id="PIRSR005096-2"/>
    </source>
</evidence>
<comment type="catalytic activity">
    <reaction evidence="1 8">
        <text>alpha-D-glucose = beta-D-glucose</text>
        <dbReference type="Rhea" id="RHEA:10264"/>
        <dbReference type="ChEBI" id="CHEBI:15903"/>
        <dbReference type="ChEBI" id="CHEBI:17925"/>
        <dbReference type="EC" id="5.1.3.3"/>
    </reaction>
</comment>
<dbReference type="InterPro" id="IPR018052">
    <property type="entry name" value="Ald1_epimerase_CS"/>
</dbReference>
<evidence type="ECO:0000256" key="9">
    <source>
        <dbReference type="PIRSR" id="PIRSR005096-1"/>
    </source>
</evidence>
<dbReference type="OrthoDB" id="9779408at2"/>
<evidence type="ECO:0000256" key="2">
    <source>
        <dbReference type="ARBA" id="ARBA00005028"/>
    </source>
</evidence>
<comment type="caution">
    <text evidence="12">The sequence shown here is derived from an EMBL/GenBank/DDBJ whole genome shotgun (WGS) entry which is preliminary data.</text>
</comment>
<keyword evidence="13" id="KW-1185">Reference proteome</keyword>
<feature type="binding site" evidence="10">
    <location>
        <position position="253"/>
    </location>
    <ligand>
        <name>beta-D-galactose</name>
        <dbReference type="ChEBI" id="CHEBI:27667"/>
    </ligand>
</feature>
<dbReference type="RefSeq" id="WP_067685540.1">
    <property type="nucleotide sequence ID" value="NZ_LLZH01000019.1"/>
</dbReference>
<evidence type="ECO:0000256" key="4">
    <source>
        <dbReference type="ARBA" id="ARBA00013185"/>
    </source>
</evidence>
<dbReference type="GO" id="GO:0004034">
    <property type="term" value="F:aldose 1-epimerase activity"/>
    <property type="evidence" value="ECO:0007669"/>
    <property type="project" value="UniProtKB-EC"/>
</dbReference>
<dbReference type="GO" id="GO:0005737">
    <property type="term" value="C:cytoplasm"/>
    <property type="evidence" value="ECO:0007669"/>
    <property type="project" value="TreeGrafter"/>
</dbReference>
<feature type="active site" description="Proton acceptor" evidence="9">
    <location>
        <position position="313"/>
    </location>
</feature>
<reference evidence="12 13" key="1">
    <citation type="submission" date="2015-10" db="EMBL/GenBank/DDBJ databases">
        <authorList>
            <person name="Gilbert D.G."/>
        </authorList>
    </citation>
    <scope>NUCLEOTIDE SEQUENCE [LARGE SCALE GENOMIC DNA]</scope>
    <source>
        <strain evidence="12 13">NRRL B-16712</strain>
    </source>
</reference>
<dbReference type="InterPro" id="IPR014718">
    <property type="entry name" value="GH-type_carb-bd"/>
</dbReference>
<dbReference type="Gene3D" id="2.70.98.10">
    <property type="match status" value="1"/>
</dbReference>
<dbReference type="GO" id="GO:0033499">
    <property type="term" value="P:galactose catabolic process via UDP-galactose, Leloir pathway"/>
    <property type="evidence" value="ECO:0007669"/>
    <property type="project" value="TreeGrafter"/>
</dbReference>
<evidence type="ECO:0000256" key="8">
    <source>
        <dbReference type="PIRNR" id="PIRNR005096"/>
    </source>
</evidence>
<dbReference type="EC" id="5.1.3.3" evidence="4 8"/>
<accession>A0A0X3VCQ4</accession>
<dbReference type="Pfam" id="PF01263">
    <property type="entry name" value="Aldose_epim"/>
    <property type="match status" value="1"/>
</dbReference>
<dbReference type="InterPro" id="IPR008183">
    <property type="entry name" value="Aldose_1/G6P_1-epimerase"/>
</dbReference>
<feature type="binding site" evidence="11">
    <location>
        <begin position="82"/>
        <end position="83"/>
    </location>
    <ligand>
        <name>beta-D-galactose</name>
        <dbReference type="ChEBI" id="CHEBI:27667"/>
    </ligand>
</feature>
<keyword evidence="7 8" id="KW-0119">Carbohydrate metabolism</keyword>
<dbReference type="CDD" id="cd09019">
    <property type="entry name" value="galactose_mutarotase_like"/>
    <property type="match status" value="1"/>
</dbReference>
<dbReference type="PANTHER" id="PTHR10091:SF0">
    <property type="entry name" value="GALACTOSE MUTAROTASE"/>
    <property type="match status" value="1"/>
</dbReference>
<feature type="binding site" evidence="11">
    <location>
        <begin position="181"/>
        <end position="183"/>
    </location>
    <ligand>
        <name>beta-D-galactose</name>
        <dbReference type="ChEBI" id="CHEBI:27667"/>
    </ligand>
</feature>
<organism evidence="12 13">
    <name type="scientific">Actinoplanes awajinensis subsp. mycoplanecinus</name>
    <dbReference type="NCBI Taxonomy" id="135947"/>
    <lineage>
        <taxon>Bacteria</taxon>
        <taxon>Bacillati</taxon>
        <taxon>Actinomycetota</taxon>
        <taxon>Actinomycetes</taxon>
        <taxon>Micromonosporales</taxon>
        <taxon>Micromonosporaceae</taxon>
        <taxon>Actinoplanes</taxon>
    </lineage>
</organism>
<dbReference type="AlphaFoldDB" id="A0A0X3VCQ4"/>
<evidence type="ECO:0000256" key="11">
    <source>
        <dbReference type="PIRSR" id="PIRSR005096-3"/>
    </source>
</evidence>
<comment type="pathway">
    <text evidence="2 8">Carbohydrate metabolism; hexose metabolism.</text>
</comment>
<proteinExistence type="inferred from homology"/>
<dbReference type="GO" id="GO:0030246">
    <property type="term" value="F:carbohydrate binding"/>
    <property type="evidence" value="ECO:0007669"/>
    <property type="project" value="InterPro"/>
</dbReference>
<dbReference type="InterPro" id="IPR015443">
    <property type="entry name" value="Aldose_1-epimerase"/>
</dbReference>
<dbReference type="PANTHER" id="PTHR10091">
    <property type="entry name" value="ALDOSE-1-EPIMERASE"/>
    <property type="match status" value="1"/>
</dbReference>
<comment type="similarity">
    <text evidence="3 8">Belongs to the aldose epimerase family.</text>
</comment>
<dbReference type="UniPathway" id="UPA00242"/>
<evidence type="ECO:0000256" key="7">
    <source>
        <dbReference type="ARBA" id="ARBA00023277"/>
    </source>
</evidence>
<evidence type="ECO:0000256" key="3">
    <source>
        <dbReference type="ARBA" id="ARBA00006206"/>
    </source>
</evidence>
<dbReference type="PIRSF" id="PIRSF005096">
    <property type="entry name" value="GALM"/>
    <property type="match status" value="1"/>
</dbReference>
<evidence type="ECO:0000256" key="1">
    <source>
        <dbReference type="ARBA" id="ARBA00001614"/>
    </source>
</evidence>
<dbReference type="SUPFAM" id="SSF74650">
    <property type="entry name" value="Galactose mutarotase-like"/>
    <property type="match status" value="1"/>
</dbReference>
<dbReference type="InterPro" id="IPR047215">
    <property type="entry name" value="Galactose_mutarotase-like"/>
</dbReference>
<protein>
    <recommendedName>
        <fullName evidence="5 8">Aldose 1-epimerase</fullName>
        <ecNumber evidence="4 8">5.1.3.3</ecNumber>
    </recommendedName>
</protein>
<name>A0A0X3VCQ4_9ACTN</name>
<dbReference type="EMBL" id="LLZH01000019">
    <property type="protein sequence ID" value="KUL41106.1"/>
    <property type="molecule type" value="Genomic_DNA"/>
</dbReference>
<dbReference type="NCBIfam" id="NF008277">
    <property type="entry name" value="PRK11055.1"/>
    <property type="match status" value="1"/>
</dbReference>
<gene>
    <name evidence="12" type="ORF">ADL15_05670</name>
</gene>
<sequence length="349" mass="37408">MTSIDSTPFGALADGTVIEKWTLTGAGGASVSILTWGATLQSVRVPDRDGRLGEVTLGFADLAGYLDPANPYFGSTVGRYANRIGGGAFTLDGTAFRVTPNEGRNTLHGGVQGFDKRVWSAVRVEDGVRMSYSSPDGEQGFPGAVEVAVTFTFSSSGDRDEFRIAYHATTDRPTVVSLTNHAYWNLAGEGSGTINEHLLRIGAAHYTPVDDQLIPTGELAPVAGTPFDFQEFHAIGARLRDDHPQLAAGLGYDHNYVLAGAEAAVVRDPASGRQLLIETTEPGLQFYSGNFLDGKLRGVSGRQYRQGDAFALETQHFPDSPNQPEFPSTVLRPGENYTSVTTHVFSTFV</sequence>
<dbReference type="GO" id="GO:0006006">
    <property type="term" value="P:glucose metabolic process"/>
    <property type="evidence" value="ECO:0007669"/>
    <property type="project" value="TreeGrafter"/>
</dbReference>
<keyword evidence="6 8" id="KW-0413">Isomerase</keyword>
<evidence type="ECO:0000313" key="12">
    <source>
        <dbReference type="EMBL" id="KUL41106.1"/>
    </source>
</evidence>
<feature type="active site" description="Proton donor" evidence="9">
    <location>
        <position position="181"/>
    </location>
</feature>
<dbReference type="PROSITE" id="PS00545">
    <property type="entry name" value="ALDOSE_1_EPIMERASE"/>
    <property type="match status" value="1"/>
</dbReference>